<dbReference type="Proteomes" id="UP000586827">
    <property type="component" value="Unassembled WGS sequence"/>
</dbReference>
<dbReference type="InterPro" id="IPR002750">
    <property type="entry name" value="CobE/GbiG_C"/>
</dbReference>
<evidence type="ECO:0000313" key="3">
    <source>
        <dbReference type="Proteomes" id="UP000586827"/>
    </source>
</evidence>
<evidence type="ECO:0000259" key="1">
    <source>
        <dbReference type="Pfam" id="PF01890"/>
    </source>
</evidence>
<gene>
    <name evidence="2" type="ORF">HLB23_24055</name>
</gene>
<feature type="domain" description="CobE/GbiG C-terminal" evidence="1">
    <location>
        <begin position="10"/>
        <end position="121"/>
    </location>
</feature>
<protein>
    <submittedName>
        <fullName evidence="2">Cobalamin biosynthesis protein</fullName>
    </submittedName>
</protein>
<dbReference type="GO" id="GO:0009236">
    <property type="term" value="P:cobalamin biosynthetic process"/>
    <property type="evidence" value="ECO:0007669"/>
    <property type="project" value="InterPro"/>
</dbReference>
<dbReference type="PANTHER" id="PTHR37477">
    <property type="entry name" value="COBALT-PRECORRIN-5A HYDROLASE"/>
    <property type="match status" value="1"/>
</dbReference>
<dbReference type="Gene3D" id="3.30.420.180">
    <property type="entry name" value="CobE/GbiG C-terminal domain"/>
    <property type="match status" value="1"/>
</dbReference>
<keyword evidence="3" id="KW-1185">Reference proteome</keyword>
<name>A0A849C2K6_9NOCA</name>
<reference evidence="2 3" key="1">
    <citation type="submission" date="2020-05" db="EMBL/GenBank/DDBJ databases">
        <title>MicrobeNet Type strains.</title>
        <authorList>
            <person name="Nicholson A.C."/>
        </authorList>
    </citation>
    <scope>NUCLEOTIDE SEQUENCE [LARGE SCALE GENOMIC DNA]</scope>
    <source>
        <strain evidence="2 3">JCM 3224</strain>
    </source>
</reference>
<dbReference type="AlphaFoldDB" id="A0A849C2K6"/>
<evidence type="ECO:0000313" key="2">
    <source>
        <dbReference type="EMBL" id="NNH72894.1"/>
    </source>
</evidence>
<sequence length="125" mass="11822">MSAGGAGGVAVGVGMRPGAESAGVLAAVRIVVGEMAIGCLATVDRRAGEPGLIAAAAELGVPIVAFTAEQLAAAVVPNPSFRTAEAIGTASVAEAAALLAAGTDRLAVDKCVVGGITVAAAVIEG</sequence>
<dbReference type="PANTHER" id="PTHR37477:SF1">
    <property type="entry name" value="COBALT-PRECORRIN-5A HYDROLASE"/>
    <property type="match status" value="1"/>
</dbReference>
<dbReference type="InterPro" id="IPR052553">
    <property type="entry name" value="CbiG_hydrolase"/>
</dbReference>
<dbReference type="EMBL" id="JABELX010000008">
    <property type="protein sequence ID" value="NNH72894.1"/>
    <property type="molecule type" value="Genomic_DNA"/>
</dbReference>
<dbReference type="Pfam" id="PF01890">
    <property type="entry name" value="CbiG_C"/>
    <property type="match status" value="1"/>
</dbReference>
<accession>A0A849C2K6</accession>
<proteinExistence type="predicted"/>
<comment type="caution">
    <text evidence="2">The sequence shown here is derived from an EMBL/GenBank/DDBJ whole genome shotgun (WGS) entry which is preliminary data.</text>
</comment>
<dbReference type="SUPFAM" id="SSF159664">
    <property type="entry name" value="CobE/GbiG C-terminal domain-like"/>
    <property type="match status" value="1"/>
</dbReference>
<organism evidence="2 3">
    <name type="scientific">Nocardia uniformis</name>
    <dbReference type="NCBI Taxonomy" id="53432"/>
    <lineage>
        <taxon>Bacteria</taxon>
        <taxon>Bacillati</taxon>
        <taxon>Actinomycetota</taxon>
        <taxon>Actinomycetes</taxon>
        <taxon>Mycobacteriales</taxon>
        <taxon>Nocardiaceae</taxon>
        <taxon>Nocardia</taxon>
    </lineage>
</organism>
<dbReference type="RefSeq" id="WP_067523845.1">
    <property type="nucleotide sequence ID" value="NZ_JABELX010000008.1"/>
</dbReference>
<dbReference type="InterPro" id="IPR036518">
    <property type="entry name" value="CobE/GbiG_C_sf"/>
</dbReference>